<evidence type="ECO:0000313" key="1">
    <source>
        <dbReference type="EMBL" id="OWZ19426.1"/>
    </source>
</evidence>
<sequence length="65" mass="7147">MDGSFENSWYIGADMKVRHEADLNCSALRYEFQEIALIATGLIGGQGLHNIGYDDVPIKNLCGKS</sequence>
<comment type="caution">
    <text evidence="1">The sequence shown here is derived from an EMBL/GenBank/DDBJ whole genome shotgun (WGS) entry which is preliminary data.</text>
</comment>
<gene>
    <name evidence="1" type="ORF">PHMEG_0006322</name>
</gene>
<protein>
    <submittedName>
        <fullName evidence="1">Uncharacterized protein</fullName>
    </submittedName>
</protein>
<evidence type="ECO:0000313" key="2">
    <source>
        <dbReference type="Proteomes" id="UP000198211"/>
    </source>
</evidence>
<accession>A0A225WP87</accession>
<dbReference type="Proteomes" id="UP000198211">
    <property type="component" value="Unassembled WGS sequence"/>
</dbReference>
<dbReference type="EMBL" id="NBNE01000444">
    <property type="protein sequence ID" value="OWZ19426.1"/>
    <property type="molecule type" value="Genomic_DNA"/>
</dbReference>
<proteinExistence type="predicted"/>
<keyword evidence="2" id="KW-1185">Reference proteome</keyword>
<reference evidence="2" key="1">
    <citation type="submission" date="2017-03" db="EMBL/GenBank/DDBJ databases">
        <title>Phytopthora megakarya and P. palmivora, two closely related causual agents of cacao black pod achieved similar genome size and gene model numbers by different mechanisms.</title>
        <authorList>
            <person name="Ali S."/>
            <person name="Shao J."/>
            <person name="Larry D.J."/>
            <person name="Kronmiller B."/>
            <person name="Shen D."/>
            <person name="Strem M.D."/>
            <person name="Melnick R.L."/>
            <person name="Guiltinan M.J."/>
            <person name="Tyler B.M."/>
            <person name="Meinhardt L.W."/>
            <person name="Bailey B.A."/>
        </authorList>
    </citation>
    <scope>NUCLEOTIDE SEQUENCE [LARGE SCALE GENOMIC DNA]</scope>
    <source>
        <strain evidence="2">zdho120</strain>
    </source>
</reference>
<name>A0A225WP87_9STRA</name>
<organism evidence="1 2">
    <name type="scientific">Phytophthora megakarya</name>
    <dbReference type="NCBI Taxonomy" id="4795"/>
    <lineage>
        <taxon>Eukaryota</taxon>
        <taxon>Sar</taxon>
        <taxon>Stramenopiles</taxon>
        <taxon>Oomycota</taxon>
        <taxon>Peronosporomycetes</taxon>
        <taxon>Peronosporales</taxon>
        <taxon>Peronosporaceae</taxon>
        <taxon>Phytophthora</taxon>
    </lineage>
</organism>
<dbReference type="AlphaFoldDB" id="A0A225WP87"/>